<feature type="chain" id="PRO_5043126343" evidence="1">
    <location>
        <begin position="19"/>
        <end position="135"/>
    </location>
</feature>
<dbReference type="WBParaSite" id="TCLT_0000327201-mRNA-1">
    <property type="protein sequence ID" value="TCLT_0000327201-mRNA-1"/>
    <property type="gene ID" value="TCLT_0000327201"/>
</dbReference>
<dbReference type="Proteomes" id="UP000276776">
    <property type="component" value="Unassembled WGS sequence"/>
</dbReference>
<evidence type="ECO:0000259" key="2">
    <source>
        <dbReference type="Pfam" id="PF25330"/>
    </source>
</evidence>
<dbReference type="AlphaFoldDB" id="A0A0N5CSR6"/>
<dbReference type="PANTHER" id="PTHR38626:SF4">
    <property type="entry name" value="SKN-1 DEPENDENT ZYGOTIC TRANSCRIPT"/>
    <property type="match status" value="1"/>
</dbReference>
<dbReference type="OrthoDB" id="5848543at2759"/>
<keyword evidence="4" id="KW-1185">Reference proteome</keyword>
<dbReference type="Pfam" id="PF25330">
    <property type="entry name" value="C2_nem"/>
    <property type="match status" value="1"/>
</dbReference>
<keyword evidence="1" id="KW-0732">Signal</keyword>
<dbReference type="EMBL" id="UYYF01001213">
    <property type="protein sequence ID" value="VDM99654.1"/>
    <property type="molecule type" value="Genomic_DNA"/>
</dbReference>
<evidence type="ECO:0000313" key="5">
    <source>
        <dbReference type="WBParaSite" id="TCLT_0000327201-mRNA-1"/>
    </source>
</evidence>
<reference evidence="5" key="1">
    <citation type="submission" date="2017-02" db="UniProtKB">
        <authorList>
            <consortium name="WormBaseParasite"/>
        </authorList>
    </citation>
    <scope>IDENTIFICATION</scope>
</reference>
<sequence length="135" mass="15410">MSFLLIAVVNLTILRVFSEPLWIETELQEFSWLETCDLIATCIKPTLQLHLFDTSEKEAISKILPLTFDDRNITGIHLLSYWNIGMSDSIALIITVNGIDPDYNFPRICDSTSTIFPFKYEENITQAIFSSLLDS</sequence>
<proteinExistence type="predicted"/>
<dbReference type="InterPro" id="IPR040426">
    <property type="entry name" value="C05B5.4-like"/>
</dbReference>
<evidence type="ECO:0000313" key="3">
    <source>
        <dbReference type="EMBL" id="VDM99654.1"/>
    </source>
</evidence>
<dbReference type="InterPro" id="IPR057569">
    <property type="entry name" value="C2_nem"/>
</dbReference>
<name>A0A0N5CSR6_THECL</name>
<feature type="domain" description="C2" evidence="2">
    <location>
        <begin position="21"/>
        <end position="123"/>
    </location>
</feature>
<evidence type="ECO:0000313" key="4">
    <source>
        <dbReference type="Proteomes" id="UP000276776"/>
    </source>
</evidence>
<protein>
    <submittedName>
        <fullName evidence="5">Secreted protein</fullName>
    </submittedName>
</protein>
<evidence type="ECO:0000256" key="1">
    <source>
        <dbReference type="SAM" id="SignalP"/>
    </source>
</evidence>
<organism evidence="5">
    <name type="scientific">Thelazia callipaeda</name>
    <name type="common">Oriental eyeworm</name>
    <name type="synonym">Parasitic nematode</name>
    <dbReference type="NCBI Taxonomy" id="103827"/>
    <lineage>
        <taxon>Eukaryota</taxon>
        <taxon>Metazoa</taxon>
        <taxon>Ecdysozoa</taxon>
        <taxon>Nematoda</taxon>
        <taxon>Chromadorea</taxon>
        <taxon>Rhabditida</taxon>
        <taxon>Spirurina</taxon>
        <taxon>Spiruromorpha</taxon>
        <taxon>Thelazioidea</taxon>
        <taxon>Thelaziidae</taxon>
        <taxon>Thelazia</taxon>
    </lineage>
</organism>
<dbReference type="PANTHER" id="PTHR38626">
    <property type="entry name" value="SKN-1 DEPENDENT ZYGOTIC TRANSCRIPT-RELATED"/>
    <property type="match status" value="1"/>
</dbReference>
<gene>
    <name evidence="3" type="ORF">TCLT_LOCUS3267</name>
</gene>
<accession>A0A0N5CSR6</accession>
<reference evidence="3 4" key="2">
    <citation type="submission" date="2018-11" db="EMBL/GenBank/DDBJ databases">
        <authorList>
            <consortium name="Pathogen Informatics"/>
        </authorList>
    </citation>
    <scope>NUCLEOTIDE SEQUENCE [LARGE SCALE GENOMIC DNA]</scope>
</reference>
<feature type="signal peptide" evidence="1">
    <location>
        <begin position="1"/>
        <end position="18"/>
    </location>
</feature>